<dbReference type="InterPro" id="IPR025110">
    <property type="entry name" value="AMP-bd_C"/>
</dbReference>
<dbReference type="PANTHER" id="PTHR43767:SF1">
    <property type="entry name" value="NONRIBOSOMAL PEPTIDE SYNTHASE PES1 (EUROFUNG)-RELATED"/>
    <property type="match status" value="1"/>
</dbReference>
<gene>
    <name evidence="3" type="ORF">SYV04_36055</name>
</gene>
<dbReference type="SUPFAM" id="SSF56801">
    <property type="entry name" value="Acetyl-CoA synthetase-like"/>
    <property type="match status" value="1"/>
</dbReference>
<accession>A0ABU5HEG3</accession>
<evidence type="ECO:0000259" key="2">
    <source>
        <dbReference type="Pfam" id="PF13193"/>
    </source>
</evidence>
<comment type="caution">
    <text evidence="3">The sequence shown here is derived from an EMBL/GenBank/DDBJ whole genome shotgun (WGS) entry which is preliminary data.</text>
</comment>
<feature type="domain" description="AMP-dependent synthetase/ligase" evidence="1">
    <location>
        <begin position="14"/>
        <end position="380"/>
    </location>
</feature>
<name>A0ABU5HEG3_9BACT</name>
<protein>
    <submittedName>
        <fullName evidence="3">AMP-binding protein</fullName>
    </submittedName>
</protein>
<dbReference type="PROSITE" id="PS00455">
    <property type="entry name" value="AMP_BINDING"/>
    <property type="match status" value="1"/>
</dbReference>
<dbReference type="InterPro" id="IPR020845">
    <property type="entry name" value="AMP-binding_CS"/>
</dbReference>
<dbReference type="Gene3D" id="3.40.50.12780">
    <property type="entry name" value="N-terminal domain of ligase-like"/>
    <property type="match status" value="1"/>
</dbReference>
<organism evidence="3 4">
    <name type="scientific">Hyalangium rubrum</name>
    <dbReference type="NCBI Taxonomy" id="3103134"/>
    <lineage>
        <taxon>Bacteria</taxon>
        <taxon>Pseudomonadati</taxon>
        <taxon>Myxococcota</taxon>
        <taxon>Myxococcia</taxon>
        <taxon>Myxococcales</taxon>
        <taxon>Cystobacterineae</taxon>
        <taxon>Archangiaceae</taxon>
        <taxon>Hyalangium</taxon>
    </lineage>
</organism>
<sequence>MTDATPLLHDFLLHSARRLPDKVALVCGEQRLTYAELEQRSNALANALVRRGVARGDRVIVFAENTAEAAISFWAVLKANAVVVMVNPQTRADKLAYYLNDCRAVALISEERLASEFLPAMARSRHLRAAVIAGALPPPLVDGGVPLTGWQEALAAEVSSAPPARRCLDVDLAAIIYTSGSTGDPKGVMLTHRNMLTAATSISTYLRMVEDDVVLNVLPLAFDYGLYQLILTVRMGARLVLERSFAYPAKVLAKLVEEGVTGFPGVPTVFSILAEMKGLWSQDFSQLRFVTNTAAALPLKHIHMLRELFPSSRIYSMYGLTECKRCTYLPPEDLERKPTSVGIPIPNTEAWVVDEDGQRLGPGQVGQLVVRGATVMRGYWEKPEATAERLKPGPLPGEFVLYTGDLCRMDEEGYVYFVARMDDIIKSRGEKVAPKEVEATLTNIPGVKESAVIGVPDPTLGQAIKAFVVLEQGISLTEKELQRECLRSLEPFAVPRTIQFVSSLPKTSTGKIKKTDLS</sequence>
<proteinExistence type="predicted"/>
<dbReference type="PANTHER" id="PTHR43767">
    <property type="entry name" value="LONG-CHAIN-FATTY-ACID--COA LIGASE"/>
    <property type="match status" value="1"/>
</dbReference>
<evidence type="ECO:0000313" key="3">
    <source>
        <dbReference type="EMBL" id="MDY7231857.1"/>
    </source>
</evidence>
<dbReference type="EMBL" id="JAXIVS010000016">
    <property type="protein sequence ID" value="MDY7231857.1"/>
    <property type="molecule type" value="Genomic_DNA"/>
</dbReference>
<feature type="domain" description="AMP-binding enzyme C-terminal" evidence="2">
    <location>
        <begin position="436"/>
        <end position="511"/>
    </location>
</feature>
<dbReference type="InterPro" id="IPR050237">
    <property type="entry name" value="ATP-dep_AMP-bd_enzyme"/>
</dbReference>
<dbReference type="RefSeq" id="WP_321550568.1">
    <property type="nucleotide sequence ID" value="NZ_JAXIVS010000016.1"/>
</dbReference>
<keyword evidence="4" id="KW-1185">Reference proteome</keyword>
<dbReference type="Pfam" id="PF00501">
    <property type="entry name" value="AMP-binding"/>
    <property type="match status" value="1"/>
</dbReference>
<dbReference type="Proteomes" id="UP001291309">
    <property type="component" value="Unassembled WGS sequence"/>
</dbReference>
<evidence type="ECO:0000259" key="1">
    <source>
        <dbReference type="Pfam" id="PF00501"/>
    </source>
</evidence>
<dbReference type="InterPro" id="IPR042099">
    <property type="entry name" value="ANL_N_sf"/>
</dbReference>
<dbReference type="Gene3D" id="3.30.300.30">
    <property type="match status" value="1"/>
</dbReference>
<dbReference type="InterPro" id="IPR000873">
    <property type="entry name" value="AMP-dep_synth/lig_dom"/>
</dbReference>
<dbReference type="InterPro" id="IPR045851">
    <property type="entry name" value="AMP-bd_C_sf"/>
</dbReference>
<evidence type="ECO:0000313" key="4">
    <source>
        <dbReference type="Proteomes" id="UP001291309"/>
    </source>
</evidence>
<reference evidence="3 4" key="1">
    <citation type="submission" date="2023-12" db="EMBL/GenBank/DDBJ databases">
        <title>the genome sequence of Hyalangium sp. s54d21.</title>
        <authorList>
            <person name="Zhang X."/>
        </authorList>
    </citation>
    <scope>NUCLEOTIDE SEQUENCE [LARGE SCALE GENOMIC DNA]</scope>
    <source>
        <strain evidence="4">s54d21</strain>
    </source>
</reference>
<dbReference type="Pfam" id="PF13193">
    <property type="entry name" value="AMP-binding_C"/>
    <property type="match status" value="1"/>
</dbReference>